<dbReference type="Gene3D" id="2.20.140.10">
    <property type="entry name" value="WGR domain"/>
    <property type="match status" value="1"/>
</dbReference>
<dbReference type="STRING" id="34002.SAMN04489859_100520"/>
<accession>A0A1H8FUX6</accession>
<gene>
    <name evidence="2" type="ORF">SAMN04489859_100520</name>
</gene>
<dbReference type="PROSITE" id="PS51977">
    <property type="entry name" value="WGR"/>
    <property type="match status" value="1"/>
</dbReference>
<feature type="domain" description="WGR" evidence="1">
    <location>
        <begin position="1"/>
        <end position="63"/>
    </location>
</feature>
<reference evidence="2 3" key="1">
    <citation type="submission" date="2016-10" db="EMBL/GenBank/DDBJ databases">
        <authorList>
            <person name="de Groot N.N."/>
        </authorList>
    </citation>
    <scope>NUCLEOTIDE SEQUENCE [LARGE SCALE GENOMIC DNA]</scope>
    <source>
        <strain evidence="2 3">DSM 8512</strain>
    </source>
</reference>
<evidence type="ECO:0000259" key="1">
    <source>
        <dbReference type="PROSITE" id="PS51977"/>
    </source>
</evidence>
<evidence type="ECO:0000313" key="2">
    <source>
        <dbReference type="EMBL" id="SEN35516.1"/>
    </source>
</evidence>
<sequence length="63" mass="7363">MARFYRLEIAADLFGGVTLTRNWGRIGTSGQQRRQWFARIDEAVAECTLWADRKQRRGYARDA</sequence>
<dbReference type="InterPro" id="IPR049809">
    <property type="entry name" value="YehF/YfeS-like_WGR"/>
</dbReference>
<dbReference type="AlphaFoldDB" id="A0A1H8FUX6"/>
<organism evidence="2 3">
    <name type="scientific">Paracoccus alcaliphilus</name>
    <dbReference type="NCBI Taxonomy" id="34002"/>
    <lineage>
        <taxon>Bacteria</taxon>
        <taxon>Pseudomonadati</taxon>
        <taxon>Pseudomonadota</taxon>
        <taxon>Alphaproteobacteria</taxon>
        <taxon>Rhodobacterales</taxon>
        <taxon>Paracoccaceae</taxon>
        <taxon>Paracoccus</taxon>
    </lineage>
</organism>
<dbReference type="Pfam" id="PF05406">
    <property type="entry name" value="WGR"/>
    <property type="match status" value="1"/>
</dbReference>
<dbReference type="Proteomes" id="UP000199054">
    <property type="component" value="Unassembled WGS sequence"/>
</dbReference>
<protein>
    <submittedName>
        <fullName evidence="2">WGR domain-containing protein</fullName>
    </submittedName>
</protein>
<dbReference type="CDD" id="cd07996">
    <property type="entry name" value="WGR_MMR_like"/>
    <property type="match status" value="1"/>
</dbReference>
<keyword evidence="3" id="KW-1185">Reference proteome</keyword>
<evidence type="ECO:0000313" key="3">
    <source>
        <dbReference type="Proteomes" id="UP000199054"/>
    </source>
</evidence>
<dbReference type="SUPFAM" id="SSF142921">
    <property type="entry name" value="WGR domain-like"/>
    <property type="match status" value="1"/>
</dbReference>
<dbReference type="InterPro" id="IPR008893">
    <property type="entry name" value="WGR_domain"/>
</dbReference>
<proteinExistence type="predicted"/>
<name>A0A1H8FUX6_9RHOB</name>
<dbReference type="EMBL" id="FODE01000005">
    <property type="protein sequence ID" value="SEN35516.1"/>
    <property type="molecule type" value="Genomic_DNA"/>
</dbReference>
<dbReference type="InterPro" id="IPR036930">
    <property type="entry name" value="WGR_dom_sf"/>
</dbReference>